<evidence type="ECO:0000313" key="2">
    <source>
        <dbReference type="Proteomes" id="UP000192472"/>
    </source>
</evidence>
<proteinExistence type="predicted"/>
<keyword evidence="2" id="KW-1185">Reference proteome</keyword>
<sequence length="165" mass="17873">MKLFSKLMLIGLSILIFSCGDDDDDGPAYDFKDQTATGSINGKSWTFVSGRADISDGTISIDLSADSDAVPCTTFSFDGPYIFFYIDNEIGVTELKFDFDDLDNSKTATFYDPDEGDFGLNIIAVEGAIEILSVSESEVTGRLDIRDGNDNSSSVNGTFTVEICE</sequence>
<dbReference type="EMBL" id="FWYF01000002">
    <property type="protein sequence ID" value="SMD35000.1"/>
    <property type="molecule type" value="Genomic_DNA"/>
</dbReference>
<evidence type="ECO:0000313" key="1">
    <source>
        <dbReference type="EMBL" id="SMD35000.1"/>
    </source>
</evidence>
<dbReference type="Proteomes" id="UP000192472">
    <property type="component" value="Unassembled WGS sequence"/>
</dbReference>
<gene>
    <name evidence="1" type="ORF">SAMN04488029_2287</name>
</gene>
<protein>
    <submittedName>
        <fullName evidence="1">Uncharacterized protein</fullName>
    </submittedName>
</protein>
<dbReference type="OrthoDB" id="1494574at2"/>
<accession>A0A1W2GEA1</accession>
<organism evidence="1 2">
    <name type="scientific">Reichenbachiella faecimaris</name>
    <dbReference type="NCBI Taxonomy" id="692418"/>
    <lineage>
        <taxon>Bacteria</taxon>
        <taxon>Pseudomonadati</taxon>
        <taxon>Bacteroidota</taxon>
        <taxon>Cytophagia</taxon>
        <taxon>Cytophagales</taxon>
        <taxon>Reichenbachiellaceae</taxon>
        <taxon>Reichenbachiella</taxon>
    </lineage>
</organism>
<dbReference type="PROSITE" id="PS51257">
    <property type="entry name" value="PROKAR_LIPOPROTEIN"/>
    <property type="match status" value="1"/>
</dbReference>
<dbReference type="STRING" id="692418.SAMN04488029_2287"/>
<dbReference type="AlphaFoldDB" id="A0A1W2GEA1"/>
<name>A0A1W2GEA1_REIFA</name>
<reference evidence="1 2" key="1">
    <citation type="submission" date="2017-04" db="EMBL/GenBank/DDBJ databases">
        <authorList>
            <person name="Afonso C.L."/>
            <person name="Miller P.J."/>
            <person name="Scott M.A."/>
            <person name="Spackman E."/>
            <person name="Goraichik I."/>
            <person name="Dimitrov K.M."/>
            <person name="Suarez D.L."/>
            <person name="Swayne D.E."/>
        </authorList>
    </citation>
    <scope>NUCLEOTIDE SEQUENCE [LARGE SCALE GENOMIC DNA]</scope>
    <source>
        <strain evidence="1 2">DSM 26133</strain>
    </source>
</reference>
<dbReference type="RefSeq" id="WP_084372943.1">
    <property type="nucleotide sequence ID" value="NZ_FWYF01000002.1"/>
</dbReference>